<keyword evidence="6" id="KW-0479">Metal-binding</keyword>
<evidence type="ECO:0000256" key="5">
    <source>
        <dbReference type="ARBA" id="ARBA00022707"/>
    </source>
</evidence>
<feature type="region of interest" description="Disordered" evidence="13">
    <location>
        <begin position="1"/>
        <end position="69"/>
    </location>
</feature>
<evidence type="ECO:0000256" key="12">
    <source>
        <dbReference type="PROSITE-ProRule" id="PRU00175"/>
    </source>
</evidence>
<dbReference type="SUPFAM" id="SSF101447">
    <property type="entry name" value="Formin homology 2 domain (FH2 domain)"/>
    <property type="match status" value="1"/>
</dbReference>
<evidence type="ECO:0000313" key="16">
    <source>
        <dbReference type="RefSeq" id="XP_008797036.1"/>
    </source>
</evidence>
<evidence type="ECO:0000256" key="13">
    <source>
        <dbReference type="SAM" id="MobiDB-lite"/>
    </source>
</evidence>
<keyword evidence="15" id="KW-1185">Reference proteome</keyword>
<dbReference type="OrthoDB" id="1711136at2759"/>
<dbReference type="GO" id="GO:0061630">
    <property type="term" value="F:ubiquitin protein ligase activity"/>
    <property type="evidence" value="ECO:0007669"/>
    <property type="project" value="UniProtKB-EC"/>
</dbReference>
<comment type="similarity">
    <text evidence="11">Belongs to the RING-type zinc finger family. LOG2 subfamily.</text>
</comment>
<dbReference type="InterPro" id="IPR045195">
    <property type="entry name" value="LOG2-like_mRING_C3HC5"/>
</dbReference>
<organism evidence="15 16">
    <name type="scientific">Phoenix dactylifera</name>
    <name type="common">Date palm</name>
    <dbReference type="NCBI Taxonomy" id="42345"/>
    <lineage>
        <taxon>Eukaryota</taxon>
        <taxon>Viridiplantae</taxon>
        <taxon>Streptophyta</taxon>
        <taxon>Embryophyta</taxon>
        <taxon>Tracheophyta</taxon>
        <taxon>Spermatophyta</taxon>
        <taxon>Magnoliopsida</taxon>
        <taxon>Liliopsida</taxon>
        <taxon>Arecaceae</taxon>
        <taxon>Coryphoideae</taxon>
        <taxon>Phoeniceae</taxon>
        <taxon>Phoenix</taxon>
    </lineage>
</organism>
<evidence type="ECO:0000313" key="15">
    <source>
        <dbReference type="Proteomes" id="UP000228380"/>
    </source>
</evidence>
<dbReference type="FunFam" id="3.30.40.10:FF:000115">
    <property type="entry name" value="probable E3 ubiquitin-protein ligase LOG2"/>
    <property type="match status" value="1"/>
</dbReference>
<comment type="pathway">
    <text evidence="2">Protein modification; protein ubiquitination.</text>
</comment>
<keyword evidence="7 12" id="KW-0863">Zinc-finger</keyword>
<dbReference type="GO" id="GO:0016567">
    <property type="term" value="P:protein ubiquitination"/>
    <property type="evidence" value="ECO:0007669"/>
    <property type="project" value="TreeGrafter"/>
</dbReference>
<sequence length="383" mass="42100">MGQSSSSGRRRDDYYFHSSSSSSSSQIPPPPPPPPPPPIPSGSSHAPPPPNYAYCSPSRPNYSTPFPTPAPPPPYANSSSYYRTPSNSFGSLVPWSRTPYRPSYYCPNPNPGWRFAPPSSSAAAMAHPPPHVEHQKAKTVKNDINLRKDSIRLVVDDQKPDQHLVSFTFDAVVDGSVTIYYFAKEGANCIFSPIYPDIYTPRKVAFQKGLGQKFIQPSGSGIDLGFFELDDLSRPQGGDVFPLVVYAEACPPPLSTYEQVGQSTAAANAQITQAVIEKNNNGSFQVKVIKQILWAENERYELQEIYGIANSVKTEIGGDNSEDVGKECVICMSEPRDTTVLPCRHMCMCSDCAKELTRQSNKCPICRQPVEKLMEIKVNSANQ</sequence>
<dbReference type="PANTHER" id="PTHR22996:SF4">
    <property type="entry name" value="E3 UBIQUITIN-PROTEIN LIGASE LUL4-RELATED"/>
    <property type="match status" value="1"/>
</dbReference>
<name>A0A8B7CDS8_PHODC</name>
<dbReference type="PROSITE" id="PS50089">
    <property type="entry name" value="ZF_RING_2"/>
    <property type="match status" value="1"/>
</dbReference>
<dbReference type="InterPro" id="IPR058981">
    <property type="entry name" value="MGRN1/RNF157-like_N"/>
</dbReference>
<evidence type="ECO:0000256" key="6">
    <source>
        <dbReference type="ARBA" id="ARBA00022723"/>
    </source>
</evidence>
<accession>A0A8B7CDS8</accession>
<dbReference type="CDD" id="cd16789">
    <property type="entry name" value="mRING-HC-C3HC5_MGRN1-like"/>
    <property type="match status" value="1"/>
</dbReference>
<evidence type="ECO:0000256" key="4">
    <source>
        <dbReference type="ARBA" id="ARBA00022679"/>
    </source>
</evidence>
<evidence type="ECO:0000256" key="9">
    <source>
        <dbReference type="ARBA" id="ARBA00022833"/>
    </source>
</evidence>
<keyword evidence="5" id="KW-0519">Myristate</keyword>
<proteinExistence type="inferred from homology"/>
<gene>
    <name evidence="16" type="primary">LOC103712327</name>
</gene>
<dbReference type="GeneID" id="103712327"/>
<feature type="compositionally biased region" description="Pro residues" evidence="13">
    <location>
        <begin position="27"/>
        <end position="51"/>
    </location>
</feature>
<keyword evidence="10" id="KW-0449">Lipoprotein</keyword>
<keyword evidence="8" id="KW-0833">Ubl conjugation pathway</keyword>
<dbReference type="EC" id="2.3.2.27" evidence="3"/>
<keyword evidence="9" id="KW-0862">Zinc</keyword>
<reference evidence="16" key="1">
    <citation type="submission" date="2025-08" db="UniProtKB">
        <authorList>
            <consortium name="RefSeq"/>
        </authorList>
    </citation>
    <scope>IDENTIFICATION</scope>
    <source>
        <tissue evidence="16">Young leaves</tissue>
    </source>
</reference>
<dbReference type="InterPro" id="IPR001841">
    <property type="entry name" value="Znf_RING"/>
</dbReference>
<evidence type="ECO:0000256" key="2">
    <source>
        <dbReference type="ARBA" id="ARBA00004906"/>
    </source>
</evidence>
<evidence type="ECO:0000256" key="7">
    <source>
        <dbReference type="ARBA" id="ARBA00022771"/>
    </source>
</evidence>
<dbReference type="Proteomes" id="UP000228380">
    <property type="component" value="Unplaced"/>
</dbReference>
<evidence type="ECO:0000256" key="11">
    <source>
        <dbReference type="ARBA" id="ARBA00025721"/>
    </source>
</evidence>
<dbReference type="PANTHER" id="PTHR22996">
    <property type="entry name" value="MAHOGUNIN"/>
    <property type="match status" value="1"/>
</dbReference>
<protein>
    <recommendedName>
        <fullName evidence="3">RING-type E3 ubiquitin transferase</fullName>
        <ecNumber evidence="3">2.3.2.27</ecNumber>
    </recommendedName>
</protein>
<evidence type="ECO:0000259" key="14">
    <source>
        <dbReference type="PROSITE" id="PS50089"/>
    </source>
</evidence>
<comment type="catalytic activity">
    <reaction evidence="1">
        <text>S-ubiquitinyl-[E2 ubiquitin-conjugating enzyme]-L-cysteine + [acceptor protein]-L-lysine = [E2 ubiquitin-conjugating enzyme]-L-cysteine + N(6)-ubiquitinyl-[acceptor protein]-L-lysine.</text>
        <dbReference type="EC" id="2.3.2.27"/>
    </reaction>
</comment>
<dbReference type="InterPro" id="IPR045194">
    <property type="entry name" value="MGRN1/RNF157-like"/>
</dbReference>
<dbReference type="Gene3D" id="3.30.40.10">
    <property type="entry name" value="Zinc/RING finger domain, C3HC4 (zinc finger)"/>
    <property type="match status" value="1"/>
</dbReference>
<dbReference type="SMART" id="SM00184">
    <property type="entry name" value="RING"/>
    <property type="match status" value="1"/>
</dbReference>
<dbReference type="RefSeq" id="XP_008797036.1">
    <property type="nucleotide sequence ID" value="XM_008798814.4"/>
</dbReference>
<keyword evidence="4" id="KW-0808">Transferase</keyword>
<evidence type="ECO:0000256" key="8">
    <source>
        <dbReference type="ARBA" id="ARBA00022786"/>
    </source>
</evidence>
<dbReference type="KEGG" id="pda:103712327"/>
<dbReference type="GO" id="GO:0008270">
    <property type="term" value="F:zinc ion binding"/>
    <property type="evidence" value="ECO:0007669"/>
    <property type="project" value="UniProtKB-KW"/>
</dbReference>
<evidence type="ECO:0000256" key="10">
    <source>
        <dbReference type="ARBA" id="ARBA00023288"/>
    </source>
</evidence>
<feature type="domain" description="RING-type" evidence="14">
    <location>
        <begin position="328"/>
        <end position="367"/>
    </location>
</feature>
<dbReference type="InterPro" id="IPR013083">
    <property type="entry name" value="Znf_RING/FYVE/PHD"/>
</dbReference>
<evidence type="ECO:0000256" key="1">
    <source>
        <dbReference type="ARBA" id="ARBA00000900"/>
    </source>
</evidence>
<dbReference type="SUPFAM" id="SSF57850">
    <property type="entry name" value="RING/U-box"/>
    <property type="match status" value="1"/>
</dbReference>
<dbReference type="Pfam" id="PF26192">
    <property type="entry name" value="RNF157-like_N"/>
    <property type="match status" value="1"/>
</dbReference>
<dbReference type="AlphaFoldDB" id="A0A8B7CDS8"/>
<dbReference type="Pfam" id="PF13920">
    <property type="entry name" value="zf-C3HC4_3"/>
    <property type="match status" value="1"/>
</dbReference>
<evidence type="ECO:0000256" key="3">
    <source>
        <dbReference type="ARBA" id="ARBA00012483"/>
    </source>
</evidence>